<dbReference type="SFLD" id="SFLDS00003">
    <property type="entry name" value="Haloacid_Dehalogenase"/>
    <property type="match status" value="1"/>
</dbReference>
<dbReference type="RefSeq" id="WP_048705773.1">
    <property type="nucleotide sequence ID" value="NZ_CP012034.1"/>
</dbReference>
<keyword evidence="2" id="KW-1185">Reference proteome</keyword>
<dbReference type="PANTHER" id="PTHR43434">
    <property type="entry name" value="PHOSPHOGLYCOLATE PHOSPHATASE"/>
    <property type="match status" value="1"/>
</dbReference>
<sequence length="220" mass="25072">MNNLFFDLDGTLVNSEKGIMKGLKYMYNNTLGYVPHDDDTLRKFIGPTFSYSFKKFDGIEVDDPIAKERMKSFREYYDVEGWKELTVIDGVYDMLEELKHEGKEIFVATSKPEIHAKNIVEYFGMKPYIRHVFGASDDEVTRSLKEDVISYGMDKTSVDLNSDNLVMVGDRSSDIIGAHKNNLKAIGVTYGFGDKDELSHAKSDWIVNKPLEIAKIALEK</sequence>
<gene>
    <name evidence="1" type="ORF">ABM34_11125</name>
</gene>
<dbReference type="AlphaFoldDB" id="A0A0H4QHZ4"/>
<dbReference type="GO" id="GO:0005829">
    <property type="term" value="C:cytosol"/>
    <property type="evidence" value="ECO:0007669"/>
    <property type="project" value="TreeGrafter"/>
</dbReference>
<dbReference type="SFLD" id="SFLDG01129">
    <property type="entry name" value="C1.5:_HAD__Beta-PGM__Phosphata"/>
    <property type="match status" value="1"/>
</dbReference>
<evidence type="ECO:0000313" key="1">
    <source>
        <dbReference type="EMBL" id="AKP68029.1"/>
    </source>
</evidence>
<dbReference type="PATRIC" id="fig|1007676.4.peg.2252"/>
<dbReference type="KEGG" id="lgn:ABM34_11125"/>
<dbReference type="Proteomes" id="UP000036106">
    <property type="component" value="Chromosome"/>
</dbReference>
<evidence type="ECO:0000313" key="2">
    <source>
        <dbReference type="Proteomes" id="UP000036106"/>
    </source>
</evidence>
<name>A0A0H4QHZ4_9LACO</name>
<accession>A0A0H4QHZ4</accession>
<organism evidence="1 2">
    <name type="scientific">Companilactobacillus ginsenosidimutans</name>
    <dbReference type="NCBI Taxonomy" id="1007676"/>
    <lineage>
        <taxon>Bacteria</taxon>
        <taxon>Bacillati</taxon>
        <taxon>Bacillota</taxon>
        <taxon>Bacilli</taxon>
        <taxon>Lactobacillales</taxon>
        <taxon>Lactobacillaceae</taxon>
        <taxon>Companilactobacillus</taxon>
    </lineage>
</organism>
<dbReference type="Gene3D" id="3.40.50.1000">
    <property type="entry name" value="HAD superfamily/HAD-like"/>
    <property type="match status" value="1"/>
</dbReference>
<proteinExistence type="predicted"/>
<dbReference type="STRING" id="1007676.ABM34_11125"/>
<dbReference type="InterPro" id="IPR036412">
    <property type="entry name" value="HAD-like_sf"/>
</dbReference>
<protein>
    <submittedName>
        <fullName evidence="1">Haloacid dehalogenase</fullName>
    </submittedName>
</protein>
<dbReference type="EMBL" id="CP012034">
    <property type="protein sequence ID" value="AKP68029.1"/>
    <property type="molecule type" value="Genomic_DNA"/>
</dbReference>
<reference evidence="2" key="1">
    <citation type="submission" date="2015-07" db="EMBL/GenBank/DDBJ databases">
        <title>Lactobacillus ginsenosidimutans/EMML 3141/ whole genome sequencing.</title>
        <authorList>
            <person name="Kim M.K."/>
            <person name="Im W.-T."/>
            <person name="Srinivasan S."/>
            <person name="Lee J.-J."/>
        </authorList>
    </citation>
    <scope>NUCLEOTIDE SEQUENCE [LARGE SCALE GENOMIC DNA]</scope>
    <source>
        <strain evidence="2">EMML 3041</strain>
    </source>
</reference>
<dbReference type="Gene3D" id="1.10.150.240">
    <property type="entry name" value="Putative phosphatase, domain 2"/>
    <property type="match status" value="1"/>
</dbReference>
<dbReference type="Pfam" id="PF13419">
    <property type="entry name" value="HAD_2"/>
    <property type="match status" value="1"/>
</dbReference>
<dbReference type="OrthoDB" id="9792518at2"/>
<dbReference type="InterPro" id="IPR050155">
    <property type="entry name" value="HAD-like_hydrolase_sf"/>
</dbReference>
<dbReference type="InterPro" id="IPR023214">
    <property type="entry name" value="HAD_sf"/>
</dbReference>
<dbReference type="InterPro" id="IPR023198">
    <property type="entry name" value="PGP-like_dom2"/>
</dbReference>
<dbReference type="InterPro" id="IPR041492">
    <property type="entry name" value="HAD_2"/>
</dbReference>
<dbReference type="GO" id="GO:0004713">
    <property type="term" value="F:protein tyrosine kinase activity"/>
    <property type="evidence" value="ECO:0007669"/>
    <property type="project" value="TreeGrafter"/>
</dbReference>
<dbReference type="PANTHER" id="PTHR43434:SF20">
    <property type="entry name" value="5'-NUCLEOTIDASE"/>
    <property type="match status" value="1"/>
</dbReference>
<dbReference type="SUPFAM" id="SSF56784">
    <property type="entry name" value="HAD-like"/>
    <property type="match status" value="1"/>
</dbReference>